<evidence type="ECO:0000313" key="1">
    <source>
        <dbReference type="EMBL" id="VFK00447.1"/>
    </source>
</evidence>
<reference evidence="1" key="1">
    <citation type="submission" date="2019-02" db="EMBL/GenBank/DDBJ databases">
        <authorList>
            <person name="Gruber-Vodicka R. H."/>
            <person name="Seah K. B. B."/>
        </authorList>
    </citation>
    <scope>NUCLEOTIDE SEQUENCE</scope>
    <source>
        <strain evidence="1">BECK_SA2B15</strain>
    </source>
</reference>
<gene>
    <name evidence="1" type="ORF">BECKH772A_GA0070896_101934</name>
</gene>
<dbReference type="AlphaFoldDB" id="A0A450V6X8"/>
<proteinExistence type="predicted"/>
<sequence>MDWFKAKRDRRLMKSSTGLTAEEFGSLLPTFEAALMASRRRKKRSRGMGGGRKGVFGGAAKRSCFSSCFIRGLYPVFELAVFDPAGFLFGGVDRFRPCRWVRELLPVPEMALGRRCVLPKRRIKSIDEEKGQNRTISGIRMVDEHAMAGIERLCSTWHVYRNRKGQDDAFMLPASALRNFHLKYT</sequence>
<name>A0A450V6X8_9GAMM</name>
<dbReference type="EMBL" id="CAADFG010000193">
    <property type="protein sequence ID" value="VFK00447.1"/>
    <property type="molecule type" value="Genomic_DNA"/>
</dbReference>
<accession>A0A450V6X8</accession>
<organism evidence="1">
    <name type="scientific">Candidatus Kentrum eta</name>
    <dbReference type="NCBI Taxonomy" id="2126337"/>
    <lineage>
        <taxon>Bacteria</taxon>
        <taxon>Pseudomonadati</taxon>
        <taxon>Pseudomonadota</taxon>
        <taxon>Gammaproteobacteria</taxon>
        <taxon>Candidatus Kentrum</taxon>
    </lineage>
</organism>
<protein>
    <submittedName>
        <fullName evidence="1">Uncharacterized protein</fullName>
    </submittedName>
</protein>